<dbReference type="Proteomes" id="UP001474421">
    <property type="component" value="Unassembled WGS sequence"/>
</dbReference>
<evidence type="ECO:0000313" key="2">
    <source>
        <dbReference type="EMBL" id="KAK9399857.1"/>
    </source>
</evidence>
<comment type="caution">
    <text evidence="2">The sequence shown here is derived from an EMBL/GenBank/DDBJ whole genome shotgun (WGS) entry which is preliminary data.</text>
</comment>
<keyword evidence="3" id="KW-1185">Reference proteome</keyword>
<dbReference type="GO" id="GO:0005685">
    <property type="term" value="C:U1 snRNP"/>
    <property type="evidence" value="ECO:0007669"/>
    <property type="project" value="InterPro"/>
</dbReference>
<dbReference type="InterPro" id="IPR004882">
    <property type="entry name" value="Luc7-rel"/>
</dbReference>
<name>A0AAW1BDJ9_CROAD</name>
<comment type="similarity">
    <text evidence="1">Belongs to the Luc7 family.</text>
</comment>
<reference evidence="2 3" key="1">
    <citation type="journal article" date="2024" name="Proc. Natl. Acad. Sci. U.S.A.">
        <title>The genetic regulatory architecture and epigenomic basis for age-related changes in rattlesnake venom.</title>
        <authorList>
            <person name="Hogan M.P."/>
            <person name="Holding M.L."/>
            <person name="Nystrom G.S."/>
            <person name="Colston T.J."/>
            <person name="Bartlett D.A."/>
            <person name="Mason A.J."/>
            <person name="Ellsworth S.A."/>
            <person name="Rautsaw R.M."/>
            <person name="Lawrence K.C."/>
            <person name="Strickland J.L."/>
            <person name="He B."/>
            <person name="Fraser P."/>
            <person name="Margres M.J."/>
            <person name="Gilbert D.M."/>
            <person name="Gibbs H.L."/>
            <person name="Parkinson C.L."/>
            <person name="Rokyta D.R."/>
        </authorList>
    </citation>
    <scope>NUCLEOTIDE SEQUENCE [LARGE SCALE GENOMIC DNA]</scope>
    <source>
        <strain evidence="2">DRR0105</strain>
    </source>
</reference>
<dbReference type="GO" id="GO:0006376">
    <property type="term" value="P:mRNA splice site recognition"/>
    <property type="evidence" value="ECO:0007669"/>
    <property type="project" value="InterPro"/>
</dbReference>
<dbReference type="Pfam" id="PF03194">
    <property type="entry name" value="LUC7"/>
    <property type="match status" value="1"/>
</dbReference>
<protein>
    <submittedName>
        <fullName evidence="2">RNA-binding protein Luc7-like 2</fullName>
    </submittedName>
</protein>
<dbReference type="AlphaFoldDB" id="A0AAW1BDJ9"/>
<evidence type="ECO:0000313" key="3">
    <source>
        <dbReference type="Proteomes" id="UP001474421"/>
    </source>
</evidence>
<sequence length="116" mass="13072">MSAQAQMRAMLDQLMGTSRDGDTTRQRIKFSDDRVCKSHLLNCCPHDVLLGTHSDIAVPGRCQCLGFQLLRCKLASRLKADFKEARRRPPAAQLNGWLHGARHRIADIRPKPQVPD</sequence>
<accession>A0AAW1BDJ9</accession>
<dbReference type="EMBL" id="JAOTOJ010000006">
    <property type="protein sequence ID" value="KAK9399857.1"/>
    <property type="molecule type" value="Genomic_DNA"/>
</dbReference>
<proteinExistence type="inferred from homology"/>
<organism evidence="2 3">
    <name type="scientific">Crotalus adamanteus</name>
    <name type="common">Eastern diamondback rattlesnake</name>
    <dbReference type="NCBI Taxonomy" id="8729"/>
    <lineage>
        <taxon>Eukaryota</taxon>
        <taxon>Metazoa</taxon>
        <taxon>Chordata</taxon>
        <taxon>Craniata</taxon>
        <taxon>Vertebrata</taxon>
        <taxon>Euteleostomi</taxon>
        <taxon>Lepidosauria</taxon>
        <taxon>Squamata</taxon>
        <taxon>Bifurcata</taxon>
        <taxon>Unidentata</taxon>
        <taxon>Episquamata</taxon>
        <taxon>Toxicofera</taxon>
        <taxon>Serpentes</taxon>
        <taxon>Colubroidea</taxon>
        <taxon>Viperidae</taxon>
        <taxon>Crotalinae</taxon>
        <taxon>Crotalus</taxon>
    </lineage>
</organism>
<evidence type="ECO:0000256" key="1">
    <source>
        <dbReference type="ARBA" id="ARBA00005655"/>
    </source>
</evidence>
<gene>
    <name evidence="2" type="ORF">NXF25_012876</name>
</gene>
<dbReference type="GO" id="GO:0003729">
    <property type="term" value="F:mRNA binding"/>
    <property type="evidence" value="ECO:0007669"/>
    <property type="project" value="InterPro"/>
</dbReference>
<dbReference type="PANTHER" id="PTHR12375">
    <property type="entry name" value="RNA-BINDING PROTEIN LUC7-RELATED"/>
    <property type="match status" value="1"/>
</dbReference>